<proteinExistence type="predicted"/>
<dbReference type="PANTHER" id="PTHR13052">
    <property type="entry name" value="NFRKB-RELATED"/>
    <property type="match status" value="1"/>
</dbReference>
<keyword evidence="1" id="KW-0812">Transmembrane</keyword>
<keyword evidence="1" id="KW-0472">Membrane</keyword>
<keyword evidence="1" id="KW-1133">Transmembrane helix</keyword>
<evidence type="ECO:0000256" key="1">
    <source>
        <dbReference type="SAM" id="Phobius"/>
    </source>
</evidence>
<dbReference type="PANTHER" id="PTHR13052:SF2">
    <property type="entry name" value="NUCLEAR FACTOR KAPPA-B-BINDING PROTEIN"/>
    <property type="match status" value="1"/>
</dbReference>
<gene>
    <name evidence="2" type="ORF">ILEXP_LOCUS53974</name>
</gene>
<dbReference type="AlphaFoldDB" id="A0ABC8URM9"/>
<name>A0ABC8URM9_9AQUA</name>
<evidence type="ECO:0000313" key="3">
    <source>
        <dbReference type="Proteomes" id="UP001642360"/>
    </source>
</evidence>
<dbReference type="InterPro" id="IPR024867">
    <property type="entry name" value="NFRKB"/>
</dbReference>
<keyword evidence="3" id="KW-1185">Reference proteome</keyword>
<comment type="caution">
    <text evidence="2">The sequence shown here is derived from an EMBL/GenBank/DDBJ whole genome shotgun (WGS) entry which is preliminary data.</text>
</comment>
<dbReference type="EMBL" id="CAUOFW020008725">
    <property type="protein sequence ID" value="CAK9183685.1"/>
    <property type="molecule type" value="Genomic_DNA"/>
</dbReference>
<organism evidence="2 3">
    <name type="scientific">Ilex paraguariensis</name>
    <name type="common">yerba mate</name>
    <dbReference type="NCBI Taxonomy" id="185542"/>
    <lineage>
        <taxon>Eukaryota</taxon>
        <taxon>Viridiplantae</taxon>
        <taxon>Streptophyta</taxon>
        <taxon>Embryophyta</taxon>
        <taxon>Tracheophyta</taxon>
        <taxon>Spermatophyta</taxon>
        <taxon>Magnoliopsida</taxon>
        <taxon>eudicotyledons</taxon>
        <taxon>Gunneridae</taxon>
        <taxon>Pentapetalae</taxon>
        <taxon>asterids</taxon>
        <taxon>campanulids</taxon>
        <taxon>Aquifoliales</taxon>
        <taxon>Aquifoliaceae</taxon>
        <taxon>Ilex</taxon>
    </lineage>
</organism>
<feature type="transmembrane region" description="Helical" evidence="1">
    <location>
        <begin position="107"/>
        <end position="124"/>
    </location>
</feature>
<sequence>MRSNICLEWDDKKKSVIAKREQISISRRELFPFIDAVPHCSNILADVFTVPHEIFELENLTEVWQVHLSENERNLLTSFLPKEAEPHKVVQELLAGDNFHFGIDSSDGVPCFVLVIFILIMFFVEKRITRLRRRHTVQSYKSIIMI</sequence>
<evidence type="ECO:0000313" key="2">
    <source>
        <dbReference type="EMBL" id="CAK9183685.1"/>
    </source>
</evidence>
<reference evidence="2 3" key="1">
    <citation type="submission" date="2024-02" db="EMBL/GenBank/DDBJ databases">
        <authorList>
            <person name="Vignale AGUSTIN F."/>
            <person name="Sosa J E."/>
            <person name="Modenutti C."/>
        </authorList>
    </citation>
    <scope>NUCLEOTIDE SEQUENCE [LARGE SCALE GENOMIC DNA]</scope>
</reference>
<accession>A0ABC8URM9</accession>
<protein>
    <submittedName>
        <fullName evidence="2">Uncharacterized protein</fullName>
    </submittedName>
</protein>
<dbReference type="Proteomes" id="UP001642360">
    <property type="component" value="Unassembled WGS sequence"/>
</dbReference>